<name>K6UKM7_9MICO</name>
<dbReference type="PANTHER" id="PTHR34215:SF1">
    <property type="entry name" value="YLXR DOMAIN-CONTAINING PROTEIN"/>
    <property type="match status" value="1"/>
</dbReference>
<dbReference type="InterPro" id="IPR007393">
    <property type="entry name" value="YlxR_dom"/>
</dbReference>
<dbReference type="eggNOG" id="COG2740">
    <property type="taxonomic scope" value="Bacteria"/>
</dbReference>
<feature type="domain" description="YlxR" evidence="1">
    <location>
        <begin position="11"/>
        <end position="89"/>
    </location>
</feature>
<dbReference type="OrthoDB" id="5244965at2"/>
<proteinExistence type="predicted"/>
<dbReference type="STRING" id="100225.SAMN05421595_1639"/>
<dbReference type="PANTHER" id="PTHR34215">
    <property type="entry name" value="BLL0784 PROTEIN"/>
    <property type="match status" value="1"/>
</dbReference>
<dbReference type="Gene3D" id="3.30.1230.10">
    <property type="entry name" value="YlxR-like"/>
    <property type="match status" value="1"/>
</dbReference>
<dbReference type="Proteomes" id="UP000008495">
    <property type="component" value="Unassembled WGS sequence"/>
</dbReference>
<organism evidence="2 3">
    <name type="scientific">Austwickia chelonae NBRC 105200</name>
    <dbReference type="NCBI Taxonomy" id="1184607"/>
    <lineage>
        <taxon>Bacteria</taxon>
        <taxon>Bacillati</taxon>
        <taxon>Actinomycetota</taxon>
        <taxon>Actinomycetes</taxon>
        <taxon>Micrococcales</taxon>
        <taxon>Dermatophilaceae</taxon>
        <taxon>Austwickia</taxon>
    </lineage>
</organism>
<accession>K6UKM7</accession>
<dbReference type="Pfam" id="PF04296">
    <property type="entry name" value="YlxR"/>
    <property type="match status" value="1"/>
</dbReference>
<protein>
    <recommendedName>
        <fullName evidence="1">YlxR domain-containing protein</fullName>
    </recommendedName>
</protein>
<evidence type="ECO:0000313" key="2">
    <source>
        <dbReference type="EMBL" id="GAB76511.1"/>
    </source>
</evidence>
<gene>
    <name evidence="2" type="ORF">AUCHE_01_00730</name>
</gene>
<reference evidence="2 3" key="1">
    <citation type="submission" date="2012-08" db="EMBL/GenBank/DDBJ databases">
        <title>Whole genome shotgun sequence of Austwickia chelonae NBRC 105200.</title>
        <authorList>
            <person name="Yoshida I."/>
            <person name="Hosoyama A."/>
            <person name="Tsuchikane K."/>
            <person name="Katsumata H."/>
            <person name="Ando Y."/>
            <person name="Ohji S."/>
            <person name="Hamada M."/>
            <person name="Tamura T."/>
            <person name="Yamazoe A."/>
            <person name="Yamazaki S."/>
            <person name="Fujita N."/>
        </authorList>
    </citation>
    <scope>NUCLEOTIDE SEQUENCE [LARGE SCALE GENOMIC DNA]</scope>
    <source>
        <strain evidence="2 3">NBRC 105200</strain>
    </source>
</reference>
<dbReference type="AlphaFoldDB" id="K6UKM7"/>
<sequence length="107" mass="11472">MSEAAPAGPVRMCVGCRGRDARSTLLRVVVIAREGSPSLVIDRARCLPGRGAWVHARVECVDLAVRRKAFGRALRATIGLDPAEVREQIVKLAVQEQLDTGAEGVGR</sequence>
<comment type="caution">
    <text evidence="2">The sequence shown here is derived from an EMBL/GenBank/DDBJ whole genome shotgun (WGS) entry which is preliminary data.</text>
</comment>
<keyword evidence="3" id="KW-1185">Reference proteome</keyword>
<evidence type="ECO:0000313" key="3">
    <source>
        <dbReference type="Proteomes" id="UP000008495"/>
    </source>
</evidence>
<dbReference type="InterPro" id="IPR037465">
    <property type="entry name" value="YlxR"/>
</dbReference>
<evidence type="ECO:0000259" key="1">
    <source>
        <dbReference type="Pfam" id="PF04296"/>
    </source>
</evidence>
<dbReference type="SUPFAM" id="SSF64376">
    <property type="entry name" value="YlxR-like"/>
    <property type="match status" value="1"/>
</dbReference>
<dbReference type="InterPro" id="IPR035931">
    <property type="entry name" value="YlxR-like_sf"/>
</dbReference>
<dbReference type="EMBL" id="BAGZ01000001">
    <property type="protein sequence ID" value="GAB76511.1"/>
    <property type="molecule type" value="Genomic_DNA"/>
</dbReference>